<keyword evidence="6" id="KW-1185">Reference proteome</keyword>
<dbReference type="InterPro" id="IPR016162">
    <property type="entry name" value="Ald_DH_N"/>
</dbReference>
<evidence type="ECO:0000256" key="2">
    <source>
        <dbReference type="PROSITE-ProRule" id="PRU10007"/>
    </source>
</evidence>
<dbReference type="InterPro" id="IPR029510">
    <property type="entry name" value="Ald_DH_CS_GLU"/>
</dbReference>
<evidence type="ECO:0000256" key="1">
    <source>
        <dbReference type="ARBA" id="ARBA00023002"/>
    </source>
</evidence>
<name>A0ABN9P714_9MYCO</name>
<dbReference type="GO" id="GO:0016491">
    <property type="term" value="F:oxidoreductase activity"/>
    <property type="evidence" value="ECO:0007669"/>
    <property type="project" value="UniProtKB-KW"/>
</dbReference>
<dbReference type="InterPro" id="IPR016163">
    <property type="entry name" value="Ald_DH_C"/>
</dbReference>
<comment type="similarity">
    <text evidence="3">Belongs to the aldehyde dehydrogenase family.</text>
</comment>
<evidence type="ECO:0000256" key="3">
    <source>
        <dbReference type="RuleBase" id="RU003345"/>
    </source>
</evidence>
<dbReference type="Gene3D" id="3.40.605.10">
    <property type="entry name" value="Aldehyde Dehydrogenase, Chain A, domain 1"/>
    <property type="match status" value="1"/>
</dbReference>
<dbReference type="EC" id="1.2.1.-" evidence="5"/>
<reference evidence="5 6" key="1">
    <citation type="submission" date="2023-08" db="EMBL/GenBank/DDBJ databases">
        <authorList>
            <person name="Folkvardsen B D."/>
            <person name="Norman A."/>
        </authorList>
    </citation>
    <scope>NUCLEOTIDE SEQUENCE [LARGE SCALE GENOMIC DNA]</scope>
    <source>
        <strain evidence="5 6">Mu0050</strain>
    </source>
</reference>
<dbReference type="PANTHER" id="PTHR11699">
    <property type="entry name" value="ALDEHYDE DEHYDROGENASE-RELATED"/>
    <property type="match status" value="1"/>
</dbReference>
<protein>
    <submittedName>
        <fullName evidence="5">Aldehyde dehydrogenase family protein</fullName>
        <ecNumber evidence="5">1.2.1.-</ecNumber>
    </submittedName>
</protein>
<organism evidence="5 6">
    <name type="scientific">[Mycobacterium] wendilense</name>
    <dbReference type="NCBI Taxonomy" id="3064284"/>
    <lineage>
        <taxon>Bacteria</taxon>
        <taxon>Bacillati</taxon>
        <taxon>Actinomycetota</taxon>
        <taxon>Actinomycetes</taxon>
        <taxon>Mycobacteriales</taxon>
        <taxon>Mycobacteriaceae</taxon>
        <taxon>Mycolicibacter</taxon>
    </lineage>
</organism>
<sequence length="496" mass="51973">MTMQRSTPTAESARAALPAAAAWIDGDWYLDTTGEVHTHIDPATGVELGTWTLPSVSDLDRAVSSTARAQRAWIELSPRTRRDLLFALGQQVDQHADTLASLVTLEMGMPYRASRAAARAAADWFKHYAGYADKIEGTVPSVLRDGEGLDYTRCAPYGVVGAIIPWNGPVIALALKVAPALAAGNGVVLKPSELAPFSSLYFASLVGRAGLPAGLVNVIPGGPEVGAALCNHLDIALVSFTGGGAAGQKVSEAAARRHIPTVLELGGKSASIMFADADIATAARMAAVLGTAQNSGQGCFLPTRLLVERSVYPGVVESIIATVENLRLGDPFDPAVAMGPVVNQAARERILSLIVAARERGDGRLVAGGNCPGGELSSGSYIHPTVFVDVHPDSPLAQNEVFGPVLSVIPFDTEEEAISIANNTRFGLAGYVWTRDLGRAHRVAAALEAGYVSVNSMAALPPEAPFGGWKDSGRGVEGGREGLGEFLRTKNVHVMW</sequence>
<dbReference type="Pfam" id="PF00171">
    <property type="entry name" value="Aldedh"/>
    <property type="match status" value="1"/>
</dbReference>
<feature type="domain" description="Aldehyde dehydrogenase" evidence="4">
    <location>
        <begin position="35"/>
        <end position="492"/>
    </location>
</feature>
<keyword evidence="1 3" id="KW-0560">Oxidoreductase</keyword>
<dbReference type="Gene3D" id="3.40.309.10">
    <property type="entry name" value="Aldehyde Dehydrogenase, Chain A, domain 2"/>
    <property type="match status" value="1"/>
</dbReference>
<dbReference type="PROSITE" id="PS00687">
    <property type="entry name" value="ALDEHYDE_DEHYDR_GLU"/>
    <property type="match status" value="1"/>
</dbReference>
<evidence type="ECO:0000259" key="4">
    <source>
        <dbReference type="Pfam" id="PF00171"/>
    </source>
</evidence>
<dbReference type="SUPFAM" id="SSF53720">
    <property type="entry name" value="ALDH-like"/>
    <property type="match status" value="1"/>
</dbReference>
<dbReference type="EMBL" id="OY726395">
    <property type="protein sequence ID" value="CAJ1586027.1"/>
    <property type="molecule type" value="Genomic_DNA"/>
</dbReference>
<proteinExistence type="inferred from homology"/>
<dbReference type="InterPro" id="IPR015590">
    <property type="entry name" value="Aldehyde_DH_dom"/>
</dbReference>
<dbReference type="Proteomes" id="UP001190466">
    <property type="component" value="Chromosome"/>
</dbReference>
<dbReference type="RefSeq" id="WP_316512087.1">
    <property type="nucleotide sequence ID" value="NZ_OY726395.1"/>
</dbReference>
<evidence type="ECO:0000313" key="6">
    <source>
        <dbReference type="Proteomes" id="UP001190466"/>
    </source>
</evidence>
<evidence type="ECO:0000313" key="5">
    <source>
        <dbReference type="EMBL" id="CAJ1586027.1"/>
    </source>
</evidence>
<dbReference type="InterPro" id="IPR016161">
    <property type="entry name" value="Ald_DH/histidinol_DH"/>
</dbReference>
<gene>
    <name evidence="5" type="ORF">MU0050_004046</name>
</gene>
<accession>A0ABN9P714</accession>
<feature type="active site" evidence="2">
    <location>
        <position position="264"/>
    </location>
</feature>